<accession>A0A1X0RGJ4</accession>
<dbReference type="AlphaFoldDB" id="A0A1X0RGJ4"/>
<evidence type="ECO:0000256" key="2">
    <source>
        <dbReference type="ARBA" id="ARBA00023002"/>
    </source>
</evidence>
<evidence type="ECO:0000256" key="4">
    <source>
        <dbReference type="PIRSR" id="PIRSR602401-1"/>
    </source>
</evidence>
<dbReference type="PROSITE" id="PS00086">
    <property type="entry name" value="CYTOCHROME_P450"/>
    <property type="match status" value="1"/>
</dbReference>
<dbReference type="InterPro" id="IPR002401">
    <property type="entry name" value="Cyt_P450_E_grp-I"/>
</dbReference>
<keyword evidence="6" id="KW-0472">Membrane</keyword>
<keyword evidence="6" id="KW-1133">Transmembrane helix</keyword>
<dbReference type="PANTHER" id="PTHR46300:SF11">
    <property type="entry name" value="OXIDOREDUCTASE, PUTATIVE-RELATED"/>
    <property type="match status" value="1"/>
</dbReference>
<keyword evidence="6" id="KW-0812">Transmembrane</keyword>
<keyword evidence="4 5" id="KW-0349">Heme</keyword>
<dbReference type="SUPFAM" id="SSF48264">
    <property type="entry name" value="Cytochrome P450"/>
    <property type="match status" value="1"/>
</dbReference>
<dbReference type="InterPro" id="IPR050364">
    <property type="entry name" value="Cytochrome_P450_fung"/>
</dbReference>
<keyword evidence="1 4" id="KW-0479">Metal-binding</keyword>
<dbReference type="OrthoDB" id="3934656at2759"/>
<dbReference type="VEuPathDB" id="FungiDB:BCV72DRAFT_123340"/>
<feature type="binding site" description="axial binding residue" evidence="4">
    <location>
        <position position="456"/>
    </location>
    <ligand>
        <name>heme</name>
        <dbReference type="ChEBI" id="CHEBI:30413"/>
    </ligand>
    <ligandPart>
        <name>Fe</name>
        <dbReference type="ChEBI" id="CHEBI:18248"/>
    </ligandPart>
</feature>
<evidence type="ECO:0000256" key="5">
    <source>
        <dbReference type="RuleBase" id="RU000461"/>
    </source>
</evidence>
<name>A0A1X0RGJ4_RHIZD</name>
<organism evidence="7">
    <name type="scientific">Rhizopus microsporus var. microsporus</name>
    <dbReference type="NCBI Taxonomy" id="86635"/>
    <lineage>
        <taxon>Eukaryota</taxon>
        <taxon>Fungi</taxon>
        <taxon>Fungi incertae sedis</taxon>
        <taxon>Mucoromycota</taxon>
        <taxon>Mucoromycotina</taxon>
        <taxon>Mucoromycetes</taxon>
        <taxon>Mucorales</taxon>
        <taxon>Mucorineae</taxon>
        <taxon>Rhizopodaceae</taxon>
        <taxon>Rhizopus</taxon>
    </lineage>
</organism>
<dbReference type="PRINTS" id="PR00385">
    <property type="entry name" value="P450"/>
</dbReference>
<dbReference type="InterPro" id="IPR036396">
    <property type="entry name" value="Cyt_P450_sf"/>
</dbReference>
<dbReference type="GO" id="GO:0004497">
    <property type="term" value="F:monooxygenase activity"/>
    <property type="evidence" value="ECO:0007669"/>
    <property type="project" value="UniProtKB-KW"/>
</dbReference>
<dbReference type="Proteomes" id="UP000242414">
    <property type="component" value="Unassembled WGS sequence"/>
</dbReference>
<keyword evidence="3 4" id="KW-0408">Iron</keyword>
<proteinExistence type="inferred from homology"/>
<gene>
    <name evidence="7" type="ORF">BCV72DRAFT_123340</name>
</gene>
<dbReference type="InterPro" id="IPR001128">
    <property type="entry name" value="Cyt_P450"/>
</dbReference>
<dbReference type="EMBL" id="KV921859">
    <property type="protein sequence ID" value="ORE11193.1"/>
    <property type="molecule type" value="Genomic_DNA"/>
</dbReference>
<dbReference type="InterPro" id="IPR017972">
    <property type="entry name" value="Cyt_P450_CS"/>
</dbReference>
<feature type="transmembrane region" description="Helical" evidence="6">
    <location>
        <begin position="12"/>
        <end position="28"/>
    </location>
</feature>
<comment type="cofactor">
    <cofactor evidence="4">
        <name>heme</name>
        <dbReference type="ChEBI" id="CHEBI:30413"/>
    </cofactor>
</comment>
<dbReference type="PRINTS" id="PR00463">
    <property type="entry name" value="EP450I"/>
</dbReference>
<keyword evidence="2 5" id="KW-0560">Oxidoreductase</keyword>
<evidence type="ECO:0000313" key="7">
    <source>
        <dbReference type="EMBL" id="ORE11193.1"/>
    </source>
</evidence>
<dbReference type="GO" id="GO:0020037">
    <property type="term" value="F:heme binding"/>
    <property type="evidence" value="ECO:0007669"/>
    <property type="project" value="InterPro"/>
</dbReference>
<evidence type="ECO:0000256" key="1">
    <source>
        <dbReference type="ARBA" id="ARBA00022723"/>
    </source>
</evidence>
<dbReference type="PANTHER" id="PTHR46300">
    <property type="entry name" value="P450, PUTATIVE (EUROFUNG)-RELATED-RELATED"/>
    <property type="match status" value="1"/>
</dbReference>
<evidence type="ECO:0000256" key="3">
    <source>
        <dbReference type="ARBA" id="ARBA00023004"/>
    </source>
</evidence>
<evidence type="ECO:0000256" key="6">
    <source>
        <dbReference type="SAM" id="Phobius"/>
    </source>
</evidence>
<dbReference type="GO" id="GO:0005506">
    <property type="term" value="F:iron ion binding"/>
    <property type="evidence" value="ECO:0007669"/>
    <property type="project" value="InterPro"/>
</dbReference>
<dbReference type="GO" id="GO:0016705">
    <property type="term" value="F:oxidoreductase activity, acting on paired donors, with incorporation or reduction of molecular oxygen"/>
    <property type="evidence" value="ECO:0007669"/>
    <property type="project" value="InterPro"/>
</dbReference>
<sequence>MDTYIMNKEHQKALAVSGIVLALTVYLVKRVSDKKNKEYREIPYPAGSTNWPIFGHMLSLGSVPAMQFKKWHEETGPIYKVRMGKQTWVMISDPYLAHEIFVKNGANTSSRPYHRFNCDIYARNRRGVVFTQYTPEWKNNRKMAASLLAPASVDKFSGLIEYEFDCLMDRLKQVANEGVAINPFRELQLTALNIVLTVLVGTRYDHIDNPLVSELNKLIDEGMVYAGAAGDLRSLVPSLAWIGTLLGLDKKMTHFIKQRCDPFYGKLIQGALERDADSLAKSLNKMKEEGLISGDDMHVLITDLIAAGSDTVSVTLYWTLATLAFQPNVQAKIIQELDSWKADHVPGAIPNFHQDREAFPYTICVQKEMIRYRPATSYGIPHVASEDIVAGGYLIPKDAVLISTMGAMHMNESIYENAHTFNPERFKNNTSRMSASANTKVDDRDIFAFGWGRRMCLGIHLAELELFSFYVRFFSEFTVEPELDAQGNPVPINIEGFVDEGVVNKPLPYKVRFVPRS</sequence>
<protein>
    <submittedName>
        <fullName evidence="7">Cytochrome P450</fullName>
    </submittedName>
</protein>
<dbReference type="Pfam" id="PF00067">
    <property type="entry name" value="p450"/>
    <property type="match status" value="1"/>
</dbReference>
<keyword evidence="5" id="KW-0503">Monooxygenase</keyword>
<reference evidence="7" key="1">
    <citation type="journal article" date="2016" name="Proc. Natl. Acad. Sci. U.S.A.">
        <title>Lipid metabolic changes in an early divergent fungus govern the establishment of a mutualistic symbiosis with endobacteria.</title>
        <authorList>
            <person name="Lastovetsky O.A."/>
            <person name="Gaspar M.L."/>
            <person name="Mondo S.J."/>
            <person name="LaButti K.M."/>
            <person name="Sandor L."/>
            <person name="Grigoriev I.V."/>
            <person name="Henry S.A."/>
            <person name="Pawlowska T.E."/>
        </authorList>
    </citation>
    <scope>NUCLEOTIDE SEQUENCE [LARGE SCALE GENOMIC DNA]</scope>
    <source>
        <strain evidence="7">ATCC 52814</strain>
    </source>
</reference>
<comment type="similarity">
    <text evidence="5">Belongs to the cytochrome P450 family.</text>
</comment>
<dbReference type="Gene3D" id="1.10.630.10">
    <property type="entry name" value="Cytochrome P450"/>
    <property type="match status" value="1"/>
</dbReference>